<evidence type="ECO:0000259" key="8">
    <source>
        <dbReference type="SMART" id="SM00965"/>
    </source>
</evidence>
<dbReference type="NCBIfam" id="TIGR04056">
    <property type="entry name" value="OMP_RagA_SusC"/>
    <property type="match status" value="1"/>
</dbReference>
<protein>
    <submittedName>
        <fullName evidence="9">TonB-linked SusC/RagA family outer membrane protein</fullName>
    </submittedName>
</protein>
<dbReference type="InterPro" id="IPR023997">
    <property type="entry name" value="TonB-dep_OMP_SusC/RagA_CS"/>
</dbReference>
<keyword evidence="5 7" id="KW-0472">Membrane</keyword>
<dbReference type="Pfam" id="PF07660">
    <property type="entry name" value="STN"/>
    <property type="match status" value="1"/>
</dbReference>
<evidence type="ECO:0000313" key="10">
    <source>
        <dbReference type="Proteomes" id="UP000294848"/>
    </source>
</evidence>
<dbReference type="Pfam" id="PF13715">
    <property type="entry name" value="CarbopepD_reg_2"/>
    <property type="match status" value="1"/>
</dbReference>
<dbReference type="Gene3D" id="2.60.40.1120">
    <property type="entry name" value="Carboxypeptidase-like, regulatory domain"/>
    <property type="match status" value="1"/>
</dbReference>
<dbReference type="Gene3D" id="3.55.50.30">
    <property type="match status" value="1"/>
</dbReference>
<dbReference type="InterPro" id="IPR011662">
    <property type="entry name" value="Secretin/TonB_short_N"/>
</dbReference>
<dbReference type="EMBL" id="SNWI01000001">
    <property type="protein sequence ID" value="TDO05354.1"/>
    <property type="molecule type" value="Genomic_DNA"/>
</dbReference>
<evidence type="ECO:0000256" key="6">
    <source>
        <dbReference type="ARBA" id="ARBA00023237"/>
    </source>
</evidence>
<dbReference type="PROSITE" id="PS52016">
    <property type="entry name" value="TONB_DEPENDENT_REC_3"/>
    <property type="match status" value="1"/>
</dbReference>
<dbReference type="InterPro" id="IPR036942">
    <property type="entry name" value="Beta-barrel_TonB_sf"/>
</dbReference>
<dbReference type="Pfam" id="PF07715">
    <property type="entry name" value="Plug"/>
    <property type="match status" value="1"/>
</dbReference>
<dbReference type="InterPro" id="IPR039426">
    <property type="entry name" value="TonB-dep_rcpt-like"/>
</dbReference>
<name>A0A4R6HB15_9BACT</name>
<dbReference type="SUPFAM" id="SSF56935">
    <property type="entry name" value="Porins"/>
    <property type="match status" value="1"/>
</dbReference>
<evidence type="ECO:0000256" key="3">
    <source>
        <dbReference type="ARBA" id="ARBA00022452"/>
    </source>
</evidence>
<dbReference type="InterPro" id="IPR008969">
    <property type="entry name" value="CarboxyPept-like_regulatory"/>
</dbReference>
<evidence type="ECO:0000256" key="5">
    <source>
        <dbReference type="ARBA" id="ARBA00023136"/>
    </source>
</evidence>
<dbReference type="InterPro" id="IPR037066">
    <property type="entry name" value="Plug_dom_sf"/>
</dbReference>
<dbReference type="SUPFAM" id="SSF49464">
    <property type="entry name" value="Carboxypeptidase regulatory domain-like"/>
    <property type="match status" value="1"/>
</dbReference>
<keyword evidence="3 7" id="KW-1134">Transmembrane beta strand</keyword>
<dbReference type="InterPro" id="IPR023996">
    <property type="entry name" value="TonB-dep_OMP_SusC/RagA"/>
</dbReference>
<comment type="similarity">
    <text evidence="7">Belongs to the TonB-dependent receptor family.</text>
</comment>
<comment type="caution">
    <text evidence="9">The sequence shown here is derived from an EMBL/GenBank/DDBJ whole genome shotgun (WGS) entry which is preliminary data.</text>
</comment>
<dbReference type="Gene3D" id="2.170.130.10">
    <property type="entry name" value="TonB-dependent receptor, plug domain"/>
    <property type="match status" value="1"/>
</dbReference>
<dbReference type="SMART" id="SM00965">
    <property type="entry name" value="STN"/>
    <property type="match status" value="1"/>
</dbReference>
<proteinExistence type="inferred from homology"/>
<dbReference type="FunFam" id="2.60.40.1120:FF:000003">
    <property type="entry name" value="Outer membrane protein Omp121"/>
    <property type="match status" value="1"/>
</dbReference>
<dbReference type="GO" id="GO:0009279">
    <property type="term" value="C:cell outer membrane"/>
    <property type="evidence" value="ECO:0007669"/>
    <property type="project" value="UniProtKB-SubCell"/>
</dbReference>
<dbReference type="NCBIfam" id="TIGR04057">
    <property type="entry name" value="SusC_RagA_signa"/>
    <property type="match status" value="1"/>
</dbReference>
<organism evidence="9 10">
    <name type="scientific">Sunxiuqinia elliptica</name>
    <dbReference type="NCBI Taxonomy" id="655355"/>
    <lineage>
        <taxon>Bacteria</taxon>
        <taxon>Pseudomonadati</taxon>
        <taxon>Bacteroidota</taxon>
        <taxon>Bacteroidia</taxon>
        <taxon>Marinilabiliales</taxon>
        <taxon>Prolixibacteraceae</taxon>
        <taxon>Sunxiuqinia</taxon>
    </lineage>
</organism>
<reference evidence="9 10" key="1">
    <citation type="submission" date="2019-03" db="EMBL/GenBank/DDBJ databases">
        <title>Freshwater and sediment microbial communities from various areas in North America, analyzing microbe dynamics in response to fracking.</title>
        <authorList>
            <person name="Lamendella R."/>
        </authorList>
    </citation>
    <scope>NUCLEOTIDE SEQUENCE [LARGE SCALE GENOMIC DNA]</scope>
    <source>
        <strain evidence="9 10">114D</strain>
    </source>
</reference>
<keyword evidence="6 7" id="KW-0998">Cell outer membrane</keyword>
<evidence type="ECO:0000256" key="4">
    <source>
        <dbReference type="ARBA" id="ARBA00022692"/>
    </source>
</evidence>
<keyword evidence="4 7" id="KW-0812">Transmembrane</keyword>
<sequence length="1123" mass="124367">MKKNHYSWISTAKLLWRSKLLKTMRLTLFAILVSVVQIFATNAHAQQTRLSLNLKNTSIRSVLEQIENQTDFYFIYDAKAVDVEKTVSIEVENESIPEILDKILEGTNVNYKIDKRQIAISTNSAKNAVQQEITVSGRVTESSGSPLPGVTVIIKGTTKGTITDFDGNYSISDVPSDATLVFSFVGMATQEIPIEGKPSINVVLEEDAIGIEEVVAVGYGTQKKINVIGSIAQIDGEKLESRPITRMALALTGQMSGVTVVQRSGKPGDGGTINIRGVGSFGADATPLVLIDGLPGALGDINMNDVESVSVLKDASSAAIYGSRSANGVILITTKKGKEGEVKVRYDGYLGVQKPTEFPDFVNSWEYAEMYNYASGTNSFSAEDIAKYKSQEDPDNYPNTDFMDEVFSRNGIQTGHDITITSGQKNTKLYTSIGYLNQQGLISENYYKRYNFRMNAVSELTNNLTMVARVSGSYEDRNEPIPNAGVTSNEVEQIVWRALRLPATYLGKDSNGEYGLGFAAAGTPIAWIDSDSYKRRPSSNAGFNMEFKWSPIQDLTLTAIGGYNFELNEMRAYRASQILSSEFEIAESNLDQQKNTSVYKTMQALAEYSKSIKNHDISLLAGYSFEKQDYEDFSGNRKDFPSNDYTVMSMGGVDVQKVYGNDYGWAIQSFFGRMRYNFNDKYLLEATVRRDGSSRFPETKKYATFPSVGAGWRISEEDFFKSAVSWVSNLKLKASWGKLGNQNIGNYPYQSTLASGYNYAFGSGYSNGAAYAVYKDPTIHWETTRTTDIGIETGFFQEKLKFNVAYFDRNTFDILYKPSASVSSILGLSISETNTGEVNNSGWEFEIGHRNTIGDFNYNISGNLTITNNEVVTLGLGNVEQPNGMVGNGSSLFIGYPMQLYYGYRTDGVFLTDEEVADWADESKVSAKPKAGDIRYIDISGPDGVPDGVVNSTYDRTYLGSRIPKYTFSLNLSANYKQFDLSVFLQGVAGVKGMLDGYAGVAFSGGNGNLQRWQMEEQFDPENPIRYPEYPRLAINSGASNFAISDYMVLDASYVRVKNVQLGYSIPSRILKSNHIDKLRIYCSGENLFTFKKYRQGWDPETNTSGTYYPILSVLTMGVSLTF</sequence>
<evidence type="ECO:0000313" key="9">
    <source>
        <dbReference type="EMBL" id="TDO05354.1"/>
    </source>
</evidence>
<dbReference type="Proteomes" id="UP000294848">
    <property type="component" value="Unassembled WGS sequence"/>
</dbReference>
<gene>
    <name evidence="9" type="ORF">DET52_101712</name>
</gene>
<evidence type="ECO:0000256" key="1">
    <source>
        <dbReference type="ARBA" id="ARBA00004571"/>
    </source>
</evidence>
<comment type="subcellular location">
    <subcellularLocation>
        <location evidence="1 7">Cell outer membrane</location>
        <topology evidence="1 7">Multi-pass membrane protein</topology>
    </subcellularLocation>
</comment>
<evidence type="ECO:0000256" key="2">
    <source>
        <dbReference type="ARBA" id="ARBA00022448"/>
    </source>
</evidence>
<dbReference type="AlphaFoldDB" id="A0A4R6HB15"/>
<evidence type="ECO:0000256" key="7">
    <source>
        <dbReference type="PROSITE-ProRule" id="PRU01360"/>
    </source>
</evidence>
<dbReference type="InterPro" id="IPR012910">
    <property type="entry name" value="Plug_dom"/>
</dbReference>
<dbReference type="FunFam" id="2.170.130.10:FF:000003">
    <property type="entry name" value="SusC/RagA family TonB-linked outer membrane protein"/>
    <property type="match status" value="1"/>
</dbReference>
<keyword evidence="2 7" id="KW-0813">Transport</keyword>
<feature type="domain" description="Secretin/TonB short N-terminal" evidence="8">
    <location>
        <begin position="72"/>
        <end position="123"/>
    </location>
</feature>
<dbReference type="Gene3D" id="2.40.170.20">
    <property type="entry name" value="TonB-dependent receptor, beta-barrel domain"/>
    <property type="match status" value="1"/>
</dbReference>
<accession>A0A4R6HB15</accession>